<evidence type="ECO:0000313" key="10">
    <source>
        <dbReference type="Proteomes" id="UP000007013"/>
    </source>
</evidence>
<keyword evidence="3" id="KW-0479">Metal-binding</keyword>
<dbReference type="GO" id="GO:0016020">
    <property type="term" value="C:membrane"/>
    <property type="evidence" value="ECO:0007669"/>
    <property type="project" value="InterPro"/>
</dbReference>
<dbReference type="SUPFAM" id="SSF142019">
    <property type="entry name" value="Nqo1 FMN-binding domain-like"/>
    <property type="match status" value="1"/>
</dbReference>
<feature type="domain" description="4Fe-4S ferredoxin-type" evidence="8">
    <location>
        <begin position="284"/>
        <end position="316"/>
    </location>
</feature>
<evidence type="ECO:0000256" key="3">
    <source>
        <dbReference type="ARBA" id="ARBA00022723"/>
    </source>
</evidence>
<dbReference type="OrthoDB" id="9770306at2"/>
<dbReference type="PANTHER" id="PTHR43034:SF2">
    <property type="entry name" value="ION-TRANSLOCATING OXIDOREDUCTASE COMPLEX SUBUNIT C"/>
    <property type="match status" value="1"/>
</dbReference>
<gene>
    <name evidence="9" type="ordered locus">Oter_2055</name>
</gene>
<dbReference type="HOGENOM" id="CLU_010808_0_0_0"/>
<evidence type="ECO:0000313" key="9">
    <source>
        <dbReference type="EMBL" id="ACB75338.1"/>
    </source>
</evidence>
<protein>
    <submittedName>
        <fullName evidence="9">Respiratory-chain NADH dehydrogenase domain 51 kDa subunit</fullName>
    </submittedName>
</protein>
<dbReference type="Pfam" id="PF01512">
    <property type="entry name" value="Complex1_51K"/>
    <property type="match status" value="1"/>
</dbReference>
<reference evidence="9 10" key="1">
    <citation type="journal article" date="2011" name="J. Bacteriol.">
        <title>Genome sequence of the verrucomicrobium Opitutus terrae PB90-1, an abundant inhabitant of rice paddy soil ecosystems.</title>
        <authorList>
            <person name="van Passel M.W."/>
            <person name="Kant R."/>
            <person name="Palva A."/>
            <person name="Copeland A."/>
            <person name="Lucas S."/>
            <person name="Lapidus A."/>
            <person name="Glavina del Rio T."/>
            <person name="Pitluck S."/>
            <person name="Goltsman E."/>
            <person name="Clum A."/>
            <person name="Sun H."/>
            <person name="Schmutz J."/>
            <person name="Larimer F.W."/>
            <person name="Land M.L."/>
            <person name="Hauser L."/>
            <person name="Kyrpides N."/>
            <person name="Mikhailova N."/>
            <person name="Richardson P.P."/>
            <person name="Janssen P.H."/>
            <person name="de Vos W.M."/>
            <person name="Smidt H."/>
        </authorList>
    </citation>
    <scope>NUCLEOTIDE SEQUENCE [LARGE SCALE GENOMIC DNA]</scope>
    <source>
        <strain evidence="10">DSM 11246 / JCM 15787 / PB90-1</strain>
    </source>
</reference>
<dbReference type="GO" id="GO:0051539">
    <property type="term" value="F:4 iron, 4 sulfur cluster binding"/>
    <property type="evidence" value="ECO:0007669"/>
    <property type="project" value="UniProtKB-KW"/>
</dbReference>
<dbReference type="AlphaFoldDB" id="B1ZMR0"/>
<evidence type="ECO:0000256" key="2">
    <source>
        <dbReference type="ARBA" id="ARBA00022485"/>
    </source>
</evidence>
<keyword evidence="1" id="KW-0813">Transport</keyword>
<dbReference type="PROSITE" id="PS51379">
    <property type="entry name" value="4FE4S_FER_2"/>
    <property type="match status" value="1"/>
</dbReference>
<evidence type="ECO:0000256" key="7">
    <source>
        <dbReference type="ARBA" id="ARBA00023014"/>
    </source>
</evidence>
<dbReference type="KEGG" id="ote:Oter_2055"/>
<evidence type="ECO:0000256" key="4">
    <source>
        <dbReference type="ARBA" id="ARBA00022737"/>
    </source>
</evidence>
<name>B1ZMR0_OPITP</name>
<dbReference type="Pfam" id="PF10531">
    <property type="entry name" value="SLBB"/>
    <property type="match status" value="1"/>
</dbReference>
<keyword evidence="7" id="KW-0411">Iron-sulfur</keyword>
<evidence type="ECO:0000256" key="1">
    <source>
        <dbReference type="ARBA" id="ARBA00022448"/>
    </source>
</evidence>
<dbReference type="PANTHER" id="PTHR43034">
    <property type="entry name" value="ION-TRANSLOCATING OXIDOREDUCTASE COMPLEX SUBUNIT C"/>
    <property type="match status" value="1"/>
</dbReference>
<evidence type="ECO:0000256" key="6">
    <source>
        <dbReference type="ARBA" id="ARBA00023004"/>
    </source>
</evidence>
<dbReference type="PROSITE" id="PS00198">
    <property type="entry name" value="4FE4S_FER_1"/>
    <property type="match status" value="1"/>
</dbReference>
<dbReference type="eggNOG" id="COG4656">
    <property type="taxonomic scope" value="Bacteria"/>
</dbReference>
<evidence type="ECO:0000259" key="8">
    <source>
        <dbReference type="PROSITE" id="PS51379"/>
    </source>
</evidence>
<dbReference type="GO" id="GO:0009055">
    <property type="term" value="F:electron transfer activity"/>
    <property type="evidence" value="ECO:0007669"/>
    <property type="project" value="InterPro"/>
</dbReference>
<dbReference type="InterPro" id="IPR017054">
    <property type="entry name" value="PduS"/>
</dbReference>
<evidence type="ECO:0000256" key="5">
    <source>
        <dbReference type="ARBA" id="ARBA00022982"/>
    </source>
</evidence>
<dbReference type="Pfam" id="PF13534">
    <property type="entry name" value="Fer4_17"/>
    <property type="match status" value="1"/>
</dbReference>
<dbReference type="RefSeq" id="WP_012374875.1">
    <property type="nucleotide sequence ID" value="NC_010571.1"/>
</dbReference>
<keyword evidence="4" id="KW-0677">Repeat</keyword>
<dbReference type="InterPro" id="IPR037225">
    <property type="entry name" value="Nuo51_FMN-bd_sf"/>
</dbReference>
<accession>B1ZMR0</accession>
<proteinExistence type="predicted"/>
<dbReference type="EMBL" id="CP001032">
    <property type="protein sequence ID" value="ACB75338.1"/>
    <property type="molecule type" value="Genomic_DNA"/>
</dbReference>
<dbReference type="InterPro" id="IPR019554">
    <property type="entry name" value="Soluble_ligand-bd"/>
</dbReference>
<dbReference type="Pfam" id="PF13375">
    <property type="entry name" value="RnfC_N"/>
    <property type="match status" value="1"/>
</dbReference>
<keyword evidence="10" id="KW-1185">Reference proteome</keyword>
<keyword evidence="5" id="KW-0249">Electron transport</keyword>
<dbReference type="InterPro" id="IPR017900">
    <property type="entry name" value="4Fe4S_Fe_S_CS"/>
</dbReference>
<keyword evidence="6" id="KW-0408">Iron</keyword>
<dbReference type="PIRSF" id="PIRSF036408">
    <property type="entry name" value="PduS_prd"/>
    <property type="match status" value="1"/>
</dbReference>
<dbReference type="InterPro" id="IPR017896">
    <property type="entry name" value="4Fe4S_Fe-S-bd"/>
</dbReference>
<dbReference type="InterPro" id="IPR011538">
    <property type="entry name" value="Nuo51_FMN-bd"/>
</dbReference>
<dbReference type="Proteomes" id="UP000007013">
    <property type="component" value="Chromosome"/>
</dbReference>
<keyword evidence="2" id="KW-0004">4Fe-4S</keyword>
<dbReference type="Gene3D" id="3.40.50.11540">
    <property type="entry name" value="NADH-ubiquinone oxidoreductase 51kDa subunit"/>
    <property type="match status" value="1"/>
</dbReference>
<dbReference type="STRING" id="452637.Oter_2055"/>
<dbReference type="SUPFAM" id="SSF46548">
    <property type="entry name" value="alpha-helical ferredoxin"/>
    <property type="match status" value="1"/>
</dbReference>
<dbReference type="InterPro" id="IPR026902">
    <property type="entry name" value="RnfC_N"/>
</dbReference>
<sequence length="441" mass="46553">MNLVEQVRLAGVVGAGGGGFPAHIKLAGKADVVIANGAECEPLLHKDAAVMERNARDLVTGLQLAMEAVGATTGIVGLKAKNQHAQEAVTEACRGTTIRIHLLGDYYPAGDEYDLVYTTTGRLIPPAGIPLNVGAVVSNVETLVNIAAAAEGRPVTHKTLTIAGAVAAPATLTVPLGTTLRACLDAAGGPTVLDPVLCIGGMMMGETTTDLDRPVTKTTGGVIVLPRSHRIIQRKLKPATLQHAIGKSACDQCRYCTEYCPRFLLGYAVEPHQVMRSLAFTATGAAHWNDWAALCCACGLCTLYACPEELFPKEACDQAKVEMRRANVKWSGPATVKPHPMREGRRVPIKTLMRKLHISDYEHPAPWRATQISPSRLVIALKQSAGSPCQPCVRAGDAVAAGQMLGNVPEKALGAAIHAPLTGTVTEITPNHILLQVSPKP</sequence>
<organism evidence="9 10">
    <name type="scientific">Opitutus terrae (strain DSM 11246 / JCM 15787 / PB90-1)</name>
    <dbReference type="NCBI Taxonomy" id="452637"/>
    <lineage>
        <taxon>Bacteria</taxon>
        <taxon>Pseudomonadati</taxon>
        <taxon>Verrucomicrobiota</taxon>
        <taxon>Opitutia</taxon>
        <taxon>Opitutales</taxon>
        <taxon>Opitutaceae</taxon>
        <taxon>Opitutus</taxon>
    </lineage>
</organism>
<dbReference type="GO" id="GO:0046872">
    <property type="term" value="F:metal ion binding"/>
    <property type="evidence" value="ECO:0007669"/>
    <property type="project" value="UniProtKB-KW"/>
</dbReference>
<dbReference type="SUPFAM" id="SSF142984">
    <property type="entry name" value="Nqo1 middle domain-like"/>
    <property type="match status" value="1"/>
</dbReference>
<dbReference type="InterPro" id="IPR010208">
    <property type="entry name" value="Ion_transpt_RnfC/RsxC"/>
</dbReference>